<keyword evidence="3" id="KW-1185">Reference proteome</keyword>
<feature type="compositionally biased region" description="Basic and acidic residues" evidence="1">
    <location>
        <begin position="820"/>
        <end position="834"/>
    </location>
</feature>
<feature type="compositionally biased region" description="Acidic residues" evidence="1">
    <location>
        <begin position="805"/>
        <end position="819"/>
    </location>
</feature>
<dbReference type="HOGENOM" id="CLU_285448_0_0_1"/>
<feature type="compositionally biased region" description="Polar residues" evidence="1">
    <location>
        <begin position="767"/>
        <end position="776"/>
    </location>
</feature>
<feature type="compositionally biased region" description="Gly residues" evidence="1">
    <location>
        <begin position="1036"/>
        <end position="1048"/>
    </location>
</feature>
<feature type="region of interest" description="Disordered" evidence="1">
    <location>
        <begin position="550"/>
        <end position="601"/>
    </location>
</feature>
<feature type="compositionally biased region" description="Polar residues" evidence="1">
    <location>
        <begin position="226"/>
        <end position="244"/>
    </location>
</feature>
<feature type="compositionally biased region" description="Polar residues" evidence="1">
    <location>
        <begin position="421"/>
        <end position="431"/>
    </location>
</feature>
<feature type="compositionally biased region" description="Acidic residues" evidence="1">
    <location>
        <begin position="371"/>
        <end position="381"/>
    </location>
</feature>
<feature type="region of interest" description="Disordered" evidence="1">
    <location>
        <begin position="39"/>
        <end position="98"/>
    </location>
</feature>
<feature type="compositionally biased region" description="Low complexity" evidence="1">
    <location>
        <begin position="129"/>
        <end position="143"/>
    </location>
</feature>
<accession>H6BVS3</accession>
<feature type="region of interest" description="Disordered" evidence="1">
    <location>
        <begin position="682"/>
        <end position="1013"/>
    </location>
</feature>
<feature type="region of interest" description="Disordered" evidence="1">
    <location>
        <begin position="1025"/>
        <end position="1085"/>
    </location>
</feature>
<feature type="compositionally biased region" description="Low complexity" evidence="1">
    <location>
        <begin position="961"/>
        <end position="972"/>
    </location>
</feature>
<dbReference type="RefSeq" id="XP_009156410.1">
    <property type="nucleotide sequence ID" value="XM_009158162.1"/>
</dbReference>
<dbReference type="VEuPathDB" id="FungiDB:HMPREF1120_04058"/>
<dbReference type="AlphaFoldDB" id="H6BVS3"/>
<feature type="compositionally biased region" description="Basic and acidic residues" evidence="1">
    <location>
        <begin position="474"/>
        <end position="492"/>
    </location>
</feature>
<gene>
    <name evidence="2" type="ORF">HMPREF1120_04058</name>
</gene>
<feature type="compositionally biased region" description="Low complexity" evidence="1">
    <location>
        <begin position="866"/>
        <end position="875"/>
    </location>
</feature>
<proteinExistence type="predicted"/>
<feature type="compositionally biased region" description="Polar residues" evidence="1">
    <location>
        <begin position="441"/>
        <end position="452"/>
    </location>
</feature>
<feature type="compositionally biased region" description="Basic and acidic residues" evidence="1">
    <location>
        <begin position="994"/>
        <end position="1008"/>
    </location>
</feature>
<feature type="compositionally biased region" description="Basic residues" evidence="1">
    <location>
        <begin position="851"/>
        <end position="865"/>
    </location>
</feature>
<feature type="compositionally biased region" description="Polar residues" evidence="1">
    <location>
        <begin position="182"/>
        <end position="193"/>
    </location>
</feature>
<feature type="region of interest" description="Disordered" evidence="1">
    <location>
        <begin position="396"/>
        <end position="458"/>
    </location>
</feature>
<protein>
    <submittedName>
        <fullName evidence="2">Uncharacterized protein</fullName>
    </submittedName>
</protein>
<feature type="region of interest" description="Disordered" evidence="1">
    <location>
        <begin position="110"/>
        <end position="143"/>
    </location>
</feature>
<feature type="compositionally biased region" description="Polar residues" evidence="1">
    <location>
        <begin position="163"/>
        <end position="173"/>
    </location>
</feature>
<feature type="compositionally biased region" description="Basic and acidic residues" evidence="1">
    <location>
        <begin position="751"/>
        <end position="766"/>
    </location>
</feature>
<dbReference type="InParanoid" id="H6BVS3"/>
<dbReference type="GeneID" id="20308697"/>
<reference evidence="2" key="1">
    <citation type="submission" date="2011-07" db="EMBL/GenBank/DDBJ databases">
        <title>The Genome Sequence of Exophiala (Wangiella) dermatitidis NIH/UT8656.</title>
        <authorList>
            <consortium name="The Broad Institute Genome Sequencing Platform"/>
            <person name="Cuomo C."/>
            <person name="Wang Z."/>
            <person name="Hunicke-Smith S."/>
            <person name="Szanislo P.J."/>
            <person name="Earl A."/>
            <person name="Young S.K."/>
            <person name="Zeng Q."/>
            <person name="Gargeya S."/>
            <person name="Fitzgerald M."/>
            <person name="Haas B."/>
            <person name="Abouelleil A."/>
            <person name="Alvarado L."/>
            <person name="Arachchi H.M."/>
            <person name="Berlin A."/>
            <person name="Brown A."/>
            <person name="Chapman S.B."/>
            <person name="Chen Z."/>
            <person name="Dunbar C."/>
            <person name="Freedman E."/>
            <person name="Gearin G."/>
            <person name="Gellesch M."/>
            <person name="Goldberg J."/>
            <person name="Griggs A."/>
            <person name="Gujja S."/>
            <person name="Heiman D."/>
            <person name="Howarth C."/>
            <person name="Larson L."/>
            <person name="Lui A."/>
            <person name="MacDonald P.J.P."/>
            <person name="Montmayeur A."/>
            <person name="Murphy C."/>
            <person name="Neiman D."/>
            <person name="Pearson M."/>
            <person name="Priest M."/>
            <person name="Roberts A."/>
            <person name="Saif S."/>
            <person name="Shea T."/>
            <person name="Shenoy N."/>
            <person name="Sisk P."/>
            <person name="Stolte C."/>
            <person name="Sykes S."/>
            <person name="Wortman J."/>
            <person name="Nusbaum C."/>
            <person name="Birren B."/>
        </authorList>
    </citation>
    <scope>NUCLEOTIDE SEQUENCE</scope>
    <source>
        <strain evidence="2">NIH/UT8656</strain>
    </source>
</reference>
<dbReference type="Proteomes" id="UP000007304">
    <property type="component" value="Unassembled WGS sequence"/>
</dbReference>
<name>H6BVS3_EXODN</name>
<feature type="region of interest" description="Disordered" evidence="1">
    <location>
        <begin position="344"/>
        <end position="381"/>
    </location>
</feature>
<evidence type="ECO:0000256" key="1">
    <source>
        <dbReference type="SAM" id="MobiDB-lite"/>
    </source>
</evidence>
<organism evidence="2 3">
    <name type="scientific">Exophiala dermatitidis (strain ATCC 34100 / CBS 525.76 / NIH/UT8656)</name>
    <name type="common">Black yeast</name>
    <name type="synonym">Wangiella dermatitidis</name>
    <dbReference type="NCBI Taxonomy" id="858893"/>
    <lineage>
        <taxon>Eukaryota</taxon>
        <taxon>Fungi</taxon>
        <taxon>Dikarya</taxon>
        <taxon>Ascomycota</taxon>
        <taxon>Pezizomycotina</taxon>
        <taxon>Eurotiomycetes</taxon>
        <taxon>Chaetothyriomycetidae</taxon>
        <taxon>Chaetothyriales</taxon>
        <taxon>Herpotrichiellaceae</taxon>
        <taxon>Exophiala</taxon>
    </lineage>
</organism>
<feature type="region of interest" description="Disordered" evidence="1">
    <location>
        <begin position="474"/>
        <end position="536"/>
    </location>
</feature>
<feature type="region of interest" description="Disordered" evidence="1">
    <location>
        <begin position="163"/>
        <end position="193"/>
    </location>
</feature>
<dbReference type="EMBL" id="JH226132">
    <property type="protein sequence ID" value="EHY55949.1"/>
    <property type="molecule type" value="Genomic_DNA"/>
</dbReference>
<feature type="compositionally biased region" description="Polar residues" evidence="1">
    <location>
        <begin position="892"/>
        <end position="901"/>
    </location>
</feature>
<sequence>MPRKYSHCAVLAAHSSHIPYLPSDQPVDGFSSLTVSPPCLTPQLADPPSNVKRALRSPTLPSDEQNTLSSYDRTSARKGQPQSGFGNMPGRLLDNISNPRRPRLILDWHGGIEDDEPHSKHSQRYQSVSMQSRSSPGLPSSASFEPYIEKEVYLPHLDLQVSEQNTPTGTNAPTRLARPRPMSSQKFQPRNDVESFQQLRDQRGLRSPSRSHGGEPLLSVQEFLDSSPSLKQNMSPRSRQSSTMFPAPYKYQEPPQCPPLHNRKNKSGYMMWDRQPANHLRRQRTDSFGDSSGDDIDFVHGSPVTTVQGLTPRVTVWSDEKLRQRKIMDLTRELEILTGQKVHDTRWDEESAQPPHGKQTGKNRRSFGLSDQDDSELSELDGVEVRPLRRYRSLSRTRSNNLRRPSEDRDSVFLVPDDQLSPLTPHSTRSLDSMVKEKPTLATTPDSQTVTYSKPGGGDYFSSMRPGVAYVSKRSADHLSRTSAKDSPRAVREANPVTSNRVATAIGPDLDSRPRVRRHSVSAADRSEQSSEGPELGAALRHVYGLQRESRTPTLNFRPSFPVSATSNPSQASPTSPSVPRQQVASSTITHGSSTPPFGVPSIVRNPEKIAAINAEAQRRSSATPIMRTTDMRQAVSTPAKKRQRHLLHKLSFIRSRNASVTELSSPLHGFNLENNRSVDRIGMKQSKGRRLSMPTEEEETGQNWLSGSSSSPRAVASQRGSLDTGPRCAPKMREQTDNVEGQFIPDDDDKDHGDLGVRAAADKSTSRNTSRTMPSQAPPPTVKSRLRVDLPPPRQRYGINRYDEDWDHNDNIDELEHENEEKRSHAGHEDDPHGGPSSASALPPPDIARHRNRLRRQPRSHSRSRSFSLSSRSGLGFGFGSRSEPYKTRIRTSSMPTSSGGVPLTFRSTGTTGGDDDRDDTRGGVAINDYDDDDDGNRVESIFRILRDGPILLPPPAPTSTPTRTSASTPRQKPANMTATVAAAGSPPPVADLRSDHNDPATQDRLKLGSPRKMSLSMLSMRSMSMPHNDWEGPPGDGNGNCNGNGNSGANSASGSGSGTGRGRRKSVFERIMMGGRRASVTST</sequence>
<evidence type="ECO:0000313" key="3">
    <source>
        <dbReference type="Proteomes" id="UP000007304"/>
    </source>
</evidence>
<feature type="region of interest" description="Disordered" evidence="1">
    <location>
        <begin position="226"/>
        <end position="262"/>
    </location>
</feature>
<feature type="compositionally biased region" description="Polar residues" evidence="1">
    <location>
        <begin position="552"/>
        <end position="596"/>
    </location>
</feature>
<feature type="compositionally biased region" description="Polar residues" evidence="1">
    <location>
        <begin position="59"/>
        <end position="73"/>
    </location>
</feature>
<evidence type="ECO:0000313" key="2">
    <source>
        <dbReference type="EMBL" id="EHY55949.1"/>
    </source>
</evidence>